<evidence type="ECO:0000256" key="4">
    <source>
        <dbReference type="ARBA" id="ARBA00022695"/>
    </source>
</evidence>
<dbReference type="RefSeq" id="WP_015452946.1">
    <property type="nucleotide sequence ID" value="NC_020549.1"/>
</dbReference>
<keyword evidence="12" id="KW-1185">Reference proteome</keyword>
<dbReference type="CDD" id="cd05398">
    <property type="entry name" value="NT_ClassII-CCAase"/>
    <property type="match status" value="1"/>
</dbReference>
<dbReference type="Proteomes" id="UP000011820">
    <property type="component" value="Chromosome"/>
</dbReference>
<keyword evidence="5" id="KW-0479">Metal-binding</keyword>
<accession>A0ABN4B1P8</accession>
<evidence type="ECO:0000259" key="10">
    <source>
        <dbReference type="Pfam" id="PF12627"/>
    </source>
</evidence>
<evidence type="ECO:0000256" key="5">
    <source>
        <dbReference type="ARBA" id="ARBA00022723"/>
    </source>
</evidence>
<dbReference type="EMBL" id="CP004005">
    <property type="protein sequence ID" value="AGH17351.1"/>
    <property type="molecule type" value="Genomic_DNA"/>
</dbReference>
<name>A0ABN4B1P8_LIBAS</name>
<comment type="similarity">
    <text evidence="8">Belongs to the tRNA nucleotidyltransferase/poly(A) polymerase family.</text>
</comment>
<keyword evidence="3" id="KW-0819">tRNA processing</keyword>
<proteinExistence type="inferred from homology"/>
<keyword evidence="2 8" id="KW-0808">Transferase</keyword>
<dbReference type="InterPro" id="IPR043519">
    <property type="entry name" value="NT_sf"/>
</dbReference>
<dbReference type="GeneID" id="93077341"/>
<dbReference type="PANTHER" id="PTHR46173">
    <property type="entry name" value="CCA TRNA NUCLEOTIDYLTRANSFERASE 1, MITOCHONDRIAL"/>
    <property type="match status" value="1"/>
</dbReference>
<keyword evidence="6" id="KW-0547">Nucleotide-binding</keyword>
<dbReference type="Pfam" id="PF01743">
    <property type="entry name" value="PolyA_pol"/>
    <property type="match status" value="1"/>
</dbReference>
<evidence type="ECO:0000259" key="9">
    <source>
        <dbReference type="Pfam" id="PF01743"/>
    </source>
</evidence>
<gene>
    <name evidence="11" type="ORF">WSI_04915</name>
</gene>
<dbReference type="InterPro" id="IPR032828">
    <property type="entry name" value="PolyA_RNA-bd"/>
</dbReference>
<keyword evidence="8" id="KW-0694">RNA-binding</keyword>
<evidence type="ECO:0000256" key="7">
    <source>
        <dbReference type="ARBA" id="ARBA00022842"/>
    </source>
</evidence>
<keyword evidence="7" id="KW-0460">Magnesium</keyword>
<dbReference type="Pfam" id="PF12627">
    <property type="entry name" value="PolyA_pol_RNAbd"/>
    <property type="match status" value="1"/>
</dbReference>
<evidence type="ECO:0000313" key="11">
    <source>
        <dbReference type="EMBL" id="AGH17351.1"/>
    </source>
</evidence>
<evidence type="ECO:0000313" key="12">
    <source>
        <dbReference type="Proteomes" id="UP000011820"/>
    </source>
</evidence>
<evidence type="ECO:0000256" key="6">
    <source>
        <dbReference type="ARBA" id="ARBA00022741"/>
    </source>
</evidence>
<evidence type="ECO:0000256" key="2">
    <source>
        <dbReference type="ARBA" id="ARBA00022679"/>
    </source>
</evidence>
<evidence type="ECO:0000256" key="3">
    <source>
        <dbReference type="ARBA" id="ARBA00022694"/>
    </source>
</evidence>
<dbReference type="SUPFAM" id="SSF81301">
    <property type="entry name" value="Nucleotidyltransferase"/>
    <property type="match status" value="1"/>
</dbReference>
<dbReference type="InterPro" id="IPR050264">
    <property type="entry name" value="Bact_CCA-adding_enz_type3_sf"/>
</dbReference>
<keyword evidence="4" id="KW-0548">Nucleotidyltransferase</keyword>
<feature type="domain" description="tRNA nucleotidyltransferase/poly(A) polymerase RNA and SrmB- binding" evidence="10">
    <location>
        <begin position="189"/>
        <end position="238"/>
    </location>
</feature>
<reference evidence="11 12" key="1">
    <citation type="journal article" date="2013" name="Genome Announc.">
        <title>Complete Genome Sequence of a Chinese Strain of 'Candidatus Liberibacter asiaticus'.</title>
        <authorList>
            <person name="Lin H."/>
            <person name="Han C.S."/>
            <person name="Liu B."/>
            <person name="Lou B."/>
            <person name="Bai X."/>
            <person name="Deng C."/>
            <person name="Civerolo E.L."/>
            <person name="Gupta G."/>
        </authorList>
    </citation>
    <scope>NUCLEOTIDE SEQUENCE [LARGE SCALE GENOMIC DNA]</scope>
    <source>
        <strain evidence="12">gxpsy</strain>
    </source>
</reference>
<feature type="domain" description="Poly A polymerase head" evidence="9">
    <location>
        <begin position="31"/>
        <end position="150"/>
    </location>
</feature>
<organism evidence="11 12">
    <name type="scientific">Candidatus Liberibacter asiaticus str. gxpsy</name>
    <dbReference type="NCBI Taxonomy" id="1174529"/>
    <lineage>
        <taxon>Bacteria</taxon>
        <taxon>Pseudomonadati</taxon>
        <taxon>Pseudomonadota</taxon>
        <taxon>Alphaproteobacteria</taxon>
        <taxon>Hyphomicrobiales</taxon>
        <taxon>Rhizobiaceae</taxon>
        <taxon>Liberibacter</taxon>
    </lineage>
</organism>
<dbReference type="PANTHER" id="PTHR46173:SF1">
    <property type="entry name" value="CCA TRNA NUCLEOTIDYLTRANSFERASE 1, MITOCHONDRIAL"/>
    <property type="match status" value="1"/>
</dbReference>
<sequence>MVSIVQHKWFHDSDLINILSLLNKGEDKSCIVGGAVRDSLMNLSVQDIDIATTILPDRVMRIFSKTRYKVIPTSISYGTIKIICRKKYFDITTLRSDLITDGRYAKVVFTRDWKADSLRRDFTINALYADQQGKVIDYVGGLNDLRNRTIKFIGDAHHRILEDYLRILRFFRFFAHYGEKNIDSDGLVASIKAKKGLKILSSERIWSEINKLLEAKNPLNAIVHMYNGGIFKEIFLDVQEISLDQLSQVIEAEQVFEWKIDSLLRFIVLISWQDKKSILSMAKKFSLPREIRYFLISFFNCNFNQKTLSIPEIKKLFYLYGDKVMIAKLKIFLALHYNNLTHQDTCFILQVLSDIIHWKKPLFPLTGDDVVKYGIPPGKKVGNILVHCKQEWINSSFQLSQEDLHHLLRKLIASSQ</sequence>
<dbReference type="Gene3D" id="1.10.3090.10">
    <property type="entry name" value="cca-adding enzyme, domain 2"/>
    <property type="match status" value="1"/>
</dbReference>
<evidence type="ECO:0000256" key="8">
    <source>
        <dbReference type="RuleBase" id="RU003953"/>
    </source>
</evidence>
<dbReference type="SUPFAM" id="SSF81891">
    <property type="entry name" value="Poly A polymerase C-terminal region-like"/>
    <property type="match status" value="1"/>
</dbReference>
<dbReference type="InterPro" id="IPR002646">
    <property type="entry name" value="PolA_pol_head_dom"/>
</dbReference>
<comment type="cofactor">
    <cofactor evidence="1">
        <name>Mg(2+)</name>
        <dbReference type="ChEBI" id="CHEBI:18420"/>
    </cofactor>
</comment>
<protein>
    <submittedName>
        <fullName evidence="11">Poly(A) polymerase protein</fullName>
    </submittedName>
</protein>
<dbReference type="Gene3D" id="3.30.460.10">
    <property type="entry name" value="Beta Polymerase, domain 2"/>
    <property type="match status" value="1"/>
</dbReference>
<evidence type="ECO:0000256" key="1">
    <source>
        <dbReference type="ARBA" id="ARBA00001946"/>
    </source>
</evidence>